<dbReference type="PROSITE" id="PS00108">
    <property type="entry name" value="PROTEIN_KINASE_ST"/>
    <property type="match status" value="1"/>
</dbReference>
<dbReference type="SMART" id="SM00220">
    <property type="entry name" value="S_TKc"/>
    <property type="match status" value="1"/>
</dbReference>
<keyword evidence="7 9" id="KW-0067">ATP-binding</keyword>
<evidence type="ECO:0000256" key="7">
    <source>
        <dbReference type="ARBA" id="ARBA00022840"/>
    </source>
</evidence>
<dbReference type="InterPro" id="IPR050205">
    <property type="entry name" value="CDPK_Ser/Thr_kinases"/>
</dbReference>
<name>A0A5A8C9A0_CAFRO</name>
<dbReference type="FunFam" id="3.30.200.20:FF:000042">
    <property type="entry name" value="Aurora kinase A"/>
    <property type="match status" value="1"/>
</dbReference>
<dbReference type="InterPro" id="IPR002048">
    <property type="entry name" value="EF_hand_dom"/>
</dbReference>
<reference evidence="12 13" key="1">
    <citation type="submission" date="2019-07" db="EMBL/GenBank/DDBJ databases">
        <title>Genomes of Cafeteria roenbergensis.</title>
        <authorList>
            <person name="Fischer M.G."/>
            <person name="Hackl T."/>
            <person name="Roman M."/>
        </authorList>
    </citation>
    <scope>NUCLEOTIDE SEQUENCE [LARGE SCALE GENOMIC DNA]</scope>
    <source>
        <strain evidence="12 13">BVI</strain>
    </source>
</reference>
<accession>A0A5A8C9A0</accession>
<dbReference type="CDD" id="cd00051">
    <property type="entry name" value="EFh"/>
    <property type="match status" value="1"/>
</dbReference>
<feature type="domain" description="EF-hand" evidence="11">
    <location>
        <begin position="481"/>
        <end position="513"/>
    </location>
</feature>
<sequence>MGCAASDMGNRGGKAAAATEVKHMSSGAIDGGHSGIRTNLVQGRKLNPGHSLWDIYEKGRILGHGMTGHVQLITHRETKEVFALKAMDMELMNPELLDDLRNEIGLLRVLDHPNVIKLVEYYEDASASQMYLILEYCSGGELFDQLKAQPHDKFPEATAAVLVHQMLSAVAYCHKMGIAHRDLKLENFLFEKPWAASGSIPSLKLIDFGLSKKYVQEGGAIRRMKSMVGTPYYISPETLDRSQKYDEKCDIWSIGVLAYMLCSGRAPFKGRSDDEIVASVRRGKYTLSSRYWDGLSELAKNFVRQCLQYYPSRRPSAATLLTDPWMLAVRKAGFGPDGIPRPLHADVLANLRDFSQFNPIKRAALEVIAFSMTADSIAALRGEFAKLDTGDSGTVTHAEFTEALKRQGVSAEEADHIFSGMDQDQTAEVSYTEYLAAALSSKVYRDEARLREAFRRLDVDGSGTITAENLASIMGESYSNERIKAMIAEVDWKGEGSIDFEEFMALFKDESSSLVREVGGAKTLVQAGLQATAADAGAVAGHRHSAASAGGVDSTISSHSTGGPVTRVADMVAKSNTTGGTLEGGPGTPSARGSAISGLGAVAEAAEDEEHTSSDGGAALAMRVKEGADATGPAAAAAAAAAGPA</sequence>
<evidence type="ECO:0000256" key="8">
    <source>
        <dbReference type="ARBA" id="ARBA00024334"/>
    </source>
</evidence>
<dbReference type="FunFam" id="1.10.510.10:FF:000571">
    <property type="entry name" value="Maternal embryonic leucine zipper kinase"/>
    <property type="match status" value="1"/>
</dbReference>
<dbReference type="PROSITE" id="PS00107">
    <property type="entry name" value="PROTEIN_KINASE_ATP"/>
    <property type="match status" value="1"/>
</dbReference>
<dbReference type="Gene3D" id="1.10.510.10">
    <property type="entry name" value="Transferase(Phosphotransferase) domain 1"/>
    <property type="match status" value="1"/>
</dbReference>
<keyword evidence="4" id="KW-0677">Repeat</keyword>
<comment type="caution">
    <text evidence="12">The sequence shown here is derived from an EMBL/GenBank/DDBJ whole genome shotgun (WGS) entry which is preliminary data.</text>
</comment>
<dbReference type="InterPro" id="IPR011992">
    <property type="entry name" value="EF-hand-dom_pair"/>
</dbReference>
<dbReference type="GO" id="GO:0005509">
    <property type="term" value="F:calcium ion binding"/>
    <property type="evidence" value="ECO:0007669"/>
    <property type="project" value="InterPro"/>
</dbReference>
<evidence type="ECO:0000313" key="13">
    <source>
        <dbReference type="Proteomes" id="UP000323011"/>
    </source>
</evidence>
<dbReference type="InterPro" id="IPR011009">
    <property type="entry name" value="Kinase-like_dom_sf"/>
</dbReference>
<keyword evidence="5 9" id="KW-0547">Nucleotide-binding</keyword>
<evidence type="ECO:0000256" key="3">
    <source>
        <dbReference type="ARBA" id="ARBA00022679"/>
    </source>
</evidence>
<dbReference type="PROSITE" id="PS50222">
    <property type="entry name" value="EF_HAND_2"/>
    <property type="match status" value="3"/>
</dbReference>
<dbReference type="AlphaFoldDB" id="A0A5A8C9A0"/>
<dbReference type="Pfam" id="PF00069">
    <property type="entry name" value="Pkinase"/>
    <property type="match status" value="1"/>
</dbReference>
<dbReference type="GO" id="GO:0005524">
    <property type="term" value="F:ATP binding"/>
    <property type="evidence" value="ECO:0007669"/>
    <property type="project" value="UniProtKB-UniRule"/>
</dbReference>
<feature type="domain" description="EF-hand" evidence="11">
    <location>
        <begin position="375"/>
        <end position="410"/>
    </location>
</feature>
<feature type="domain" description="Protein kinase" evidence="10">
    <location>
        <begin position="56"/>
        <end position="326"/>
    </location>
</feature>
<evidence type="ECO:0000256" key="9">
    <source>
        <dbReference type="PROSITE-ProRule" id="PRU10141"/>
    </source>
</evidence>
<evidence type="ECO:0000256" key="5">
    <source>
        <dbReference type="ARBA" id="ARBA00022741"/>
    </source>
</evidence>
<evidence type="ECO:0008006" key="14">
    <source>
        <dbReference type="Google" id="ProtNLM"/>
    </source>
</evidence>
<evidence type="ECO:0000313" key="12">
    <source>
        <dbReference type="EMBL" id="KAA0149247.1"/>
    </source>
</evidence>
<proteinExistence type="inferred from homology"/>
<dbReference type="FunFam" id="1.10.238.10:FF:000003">
    <property type="entry name" value="Calmodulin A"/>
    <property type="match status" value="1"/>
</dbReference>
<dbReference type="SUPFAM" id="SSF56112">
    <property type="entry name" value="Protein kinase-like (PK-like)"/>
    <property type="match status" value="1"/>
</dbReference>
<dbReference type="SMART" id="SM00054">
    <property type="entry name" value="EFh"/>
    <property type="match status" value="4"/>
</dbReference>
<dbReference type="EMBL" id="VLTN01000045">
    <property type="protein sequence ID" value="KAA0149247.1"/>
    <property type="molecule type" value="Genomic_DNA"/>
</dbReference>
<keyword evidence="2" id="KW-0723">Serine/threonine-protein kinase</keyword>
<evidence type="ECO:0000256" key="4">
    <source>
        <dbReference type="ARBA" id="ARBA00022737"/>
    </source>
</evidence>
<dbReference type="Pfam" id="PF13499">
    <property type="entry name" value="EF-hand_7"/>
    <property type="match status" value="2"/>
</dbReference>
<dbReference type="InterPro" id="IPR008271">
    <property type="entry name" value="Ser/Thr_kinase_AS"/>
</dbReference>
<gene>
    <name evidence="12" type="ORF">FNF29_06134</name>
</gene>
<organism evidence="12 13">
    <name type="scientific">Cafeteria roenbergensis</name>
    <name type="common">Marine flagellate</name>
    <dbReference type="NCBI Taxonomy" id="33653"/>
    <lineage>
        <taxon>Eukaryota</taxon>
        <taxon>Sar</taxon>
        <taxon>Stramenopiles</taxon>
        <taxon>Bigyra</taxon>
        <taxon>Opalozoa</taxon>
        <taxon>Bicosoecida</taxon>
        <taxon>Cafeteriaceae</taxon>
        <taxon>Cafeteria</taxon>
    </lineage>
</organism>
<protein>
    <recommendedName>
        <fullName evidence="14">Calmodulin</fullName>
    </recommendedName>
</protein>
<feature type="binding site" evidence="9">
    <location>
        <position position="85"/>
    </location>
    <ligand>
        <name>ATP</name>
        <dbReference type="ChEBI" id="CHEBI:30616"/>
    </ligand>
</feature>
<dbReference type="InterPro" id="IPR000719">
    <property type="entry name" value="Prot_kinase_dom"/>
</dbReference>
<keyword evidence="3" id="KW-0808">Transferase</keyword>
<evidence type="ECO:0000259" key="11">
    <source>
        <dbReference type="PROSITE" id="PS50222"/>
    </source>
</evidence>
<keyword evidence="13" id="KW-1185">Reference proteome</keyword>
<evidence type="ECO:0000256" key="6">
    <source>
        <dbReference type="ARBA" id="ARBA00022777"/>
    </source>
</evidence>
<comment type="cofactor">
    <cofactor evidence="1">
        <name>Mg(2+)</name>
        <dbReference type="ChEBI" id="CHEBI:18420"/>
    </cofactor>
</comment>
<dbReference type="InterPro" id="IPR017441">
    <property type="entry name" value="Protein_kinase_ATP_BS"/>
</dbReference>
<dbReference type="Proteomes" id="UP000323011">
    <property type="component" value="Unassembled WGS sequence"/>
</dbReference>
<dbReference type="SUPFAM" id="SSF47473">
    <property type="entry name" value="EF-hand"/>
    <property type="match status" value="1"/>
</dbReference>
<dbReference type="GO" id="GO:0004674">
    <property type="term" value="F:protein serine/threonine kinase activity"/>
    <property type="evidence" value="ECO:0007669"/>
    <property type="project" value="UniProtKB-KW"/>
</dbReference>
<evidence type="ECO:0000256" key="1">
    <source>
        <dbReference type="ARBA" id="ARBA00001946"/>
    </source>
</evidence>
<dbReference type="PROSITE" id="PS50011">
    <property type="entry name" value="PROTEIN_KINASE_DOM"/>
    <property type="match status" value="1"/>
</dbReference>
<dbReference type="Gene3D" id="1.10.238.10">
    <property type="entry name" value="EF-hand"/>
    <property type="match status" value="2"/>
</dbReference>
<evidence type="ECO:0000256" key="2">
    <source>
        <dbReference type="ARBA" id="ARBA00022527"/>
    </source>
</evidence>
<dbReference type="Gene3D" id="3.30.200.20">
    <property type="entry name" value="Phosphorylase Kinase, domain 1"/>
    <property type="match status" value="1"/>
</dbReference>
<dbReference type="OMA" id="FDADDWN"/>
<evidence type="ECO:0000259" key="10">
    <source>
        <dbReference type="PROSITE" id="PS50011"/>
    </source>
</evidence>
<feature type="domain" description="EF-hand" evidence="11">
    <location>
        <begin position="445"/>
        <end position="480"/>
    </location>
</feature>
<dbReference type="CDD" id="cd05117">
    <property type="entry name" value="STKc_CAMK"/>
    <property type="match status" value="1"/>
</dbReference>
<dbReference type="PANTHER" id="PTHR24349">
    <property type="entry name" value="SERINE/THREONINE-PROTEIN KINASE"/>
    <property type="match status" value="1"/>
</dbReference>
<comment type="similarity">
    <text evidence="8">Belongs to the protein kinase superfamily. Ser/Thr protein kinase family. CDPK subfamily.</text>
</comment>
<keyword evidence="6" id="KW-0418">Kinase</keyword>